<dbReference type="STRING" id="933852.A0A0C2VYS0"/>
<dbReference type="GO" id="GO:0030422">
    <property type="term" value="P:siRNA processing"/>
    <property type="evidence" value="ECO:0007669"/>
    <property type="project" value="TreeGrafter"/>
</dbReference>
<gene>
    <name evidence="3" type="ORF">M408DRAFT_13453</name>
</gene>
<keyword evidence="1" id="KW-0696">RNA-directed RNA polymerase</keyword>
<accession>A0A0C2VYS0</accession>
<keyword evidence="1" id="KW-0548">Nucleotidyltransferase</keyword>
<evidence type="ECO:0000256" key="1">
    <source>
        <dbReference type="RuleBase" id="RU363098"/>
    </source>
</evidence>
<dbReference type="AlphaFoldDB" id="A0A0C2VYS0"/>
<organism evidence="3 4">
    <name type="scientific">Serendipita vermifera MAFF 305830</name>
    <dbReference type="NCBI Taxonomy" id="933852"/>
    <lineage>
        <taxon>Eukaryota</taxon>
        <taxon>Fungi</taxon>
        <taxon>Dikarya</taxon>
        <taxon>Basidiomycota</taxon>
        <taxon>Agaricomycotina</taxon>
        <taxon>Agaricomycetes</taxon>
        <taxon>Sebacinales</taxon>
        <taxon>Serendipitaceae</taxon>
        <taxon>Serendipita</taxon>
    </lineage>
</organism>
<reference evidence="3 4" key="1">
    <citation type="submission" date="2014-04" db="EMBL/GenBank/DDBJ databases">
        <authorList>
            <consortium name="DOE Joint Genome Institute"/>
            <person name="Kuo A."/>
            <person name="Zuccaro A."/>
            <person name="Kohler A."/>
            <person name="Nagy L.G."/>
            <person name="Floudas D."/>
            <person name="Copeland A."/>
            <person name="Barry K.W."/>
            <person name="Cichocki N."/>
            <person name="Veneault-Fourrey C."/>
            <person name="LaButti K."/>
            <person name="Lindquist E.A."/>
            <person name="Lipzen A."/>
            <person name="Lundell T."/>
            <person name="Morin E."/>
            <person name="Murat C."/>
            <person name="Sun H."/>
            <person name="Tunlid A."/>
            <person name="Henrissat B."/>
            <person name="Grigoriev I.V."/>
            <person name="Hibbett D.S."/>
            <person name="Martin F."/>
            <person name="Nordberg H.P."/>
            <person name="Cantor M.N."/>
            <person name="Hua S.X."/>
        </authorList>
    </citation>
    <scope>NUCLEOTIDE SEQUENCE [LARGE SCALE GENOMIC DNA]</scope>
    <source>
        <strain evidence="3 4">MAFF 305830</strain>
    </source>
</reference>
<dbReference type="GO" id="GO:0003968">
    <property type="term" value="F:RNA-directed RNA polymerase activity"/>
    <property type="evidence" value="ECO:0007669"/>
    <property type="project" value="UniProtKB-KW"/>
</dbReference>
<dbReference type="GO" id="GO:0003723">
    <property type="term" value="F:RNA binding"/>
    <property type="evidence" value="ECO:0007669"/>
    <property type="project" value="UniProtKB-KW"/>
</dbReference>
<evidence type="ECO:0000313" key="4">
    <source>
        <dbReference type="Proteomes" id="UP000054097"/>
    </source>
</evidence>
<dbReference type="EC" id="2.7.7.48" evidence="1"/>
<keyword evidence="1" id="KW-0694">RNA-binding</keyword>
<dbReference type="PANTHER" id="PTHR23079">
    <property type="entry name" value="RNA-DEPENDENT RNA POLYMERASE"/>
    <property type="match status" value="1"/>
</dbReference>
<dbReference type="HOGENOM" id="CLU_018726_0_0_1"/>
<protein>
    <recommendedName>
        <fullName evidence="1">RNA-dependent RNA polymerase</fullName>
        <ecNumber evidence="1">2.7.7.48</ecNumber>
    </recommendedName>
</protein>
<comment type="catalytic activity">
    <reaction evidence="1">
        <text>RNA(n) + a ribonucleoside 5'-triphosphate = RNA(n+1) + diphosphate</text>
        <dbReference type="Rhea" id="RHEA:21248"/>
        <dbReference type="Rhea" id="RHEA-COMP:14527"/>
        <dbReference type="Rhea" id="RHEA-COMP:17342"/>
        <dbReference type="ChEBI" id="CHEBI:33019"/>
        <dbReference type="ChEBI" id="CHEBI:61557"/>
        <dbReference type="ChEBI" id="CHEBI:140395"/>
        <dbReference type="EC" id="2.7.7.48"/>
    </reaction>
</comment>
<dbReference type="InterPro" id="IPR057596">
    <property type="entry name" value="RDRP_core"/>
</dbReference>
<dbReference type="GO" id="GO:0031380">
    <property type="term" value="C:nuclear RNA-directed RNA polymerase complex"/>
    <property type="evidence" value="ECO:0007669"/>
    <property type="project" value="TreeGrafter"/>
</dbReference>
<proteinExistence type="inferred from homology"/>
<feature type="non-terminal residue" evidence="3">
    <location>
        <position position="616"/>
    </location>
</feature>
<dbReference type="PANTHER" id="PTHR23079:SF55">
    <property type="entry name" value="RNA-DIRECTED RNA POLYMERASE"/>
    <property type="match status" value="1"/>
</dbReference>
<sequence length="616" mass="70103">MGEFGAIKNAAKLSKRIGLLFSSATLDWTLAPEQSRDIPDIEEEDVVFSDGCGLISQHFARLLAKEKKIIFRQRRYLPSVFQIRYRGYKGVLMVHPDLDATRDGHVHFRKSMKKFKVTENNTFSIVEHSVPYVYARLNNDIVTLLSVLGITDEMLLQKLRSYLTWLTKVKTDLDAAISFLSSVNQHEEVERVLLDGLDSPQVQRRLDGFLKKEIAAFKKADTEKDKLRLLVQKSRFVFGVCDPYQILEEGEVFIRVTMPRTGPATIHSCPVLVVRNPCLHPGDCLKLRAVDHPKLRHLVDCVVFASKGKHAAPSLSSGGDLDGDQYTVIWDPELVMPKVAEHFLYPPVKEKKMETITRQDLAAHFAGYNNMSMGQAASLHWKWVRCSPDGAMSQECQELNALYSQCVDGARIRIPDRLRTPPEPSEPFIVDKMLEEAKAFAQTWLSGDDSVKTKADKLTDEQTITALLLSERVSMSEFQTLQVALKIAKRSSINLSPYYSLMNFSALNSSEKEQMCEMLGLKVEKQGMVWNSLMRSDLVSPATFKRNLSDPILRMQRLYTTRNQGISGFFEYLARSLEYFNRRLILLRTDERFSVGIFIRGHVPWNEEALINDNIA</sequence>
<keyword evidence="4" id="KW-1185">Reference proteome</keyword>
<dbReference type="OrthoDB" id="6513042at2759"/>
<evidence type="ECO:0000259" key="2">
    <source>
        <dbReference type="Pfam" id="PF05183"/>
    </source>
</evidence>
<name>A0A0C2VYS0_SERVB</name>
<dbReference type="Pfam" id="PF05183">
    <property type="entry name" value="RdRP"/>
    <property type="match status" value="1"/>
</dbReference>
<dbReference type="Proteomes" id="UP000054097">
    <property type="component" value="Unassembled WGS sequence"/>
</dbReference>
<feature type="domain" description="RDRP core" evidence="2">
    <location>
        <begin position="1"/>
        <end position="411"/>
    </location>
</feature>
<evidence type="ECO:0000313" key="3">
    <source>
        <dbReference type="EMBL" id="KIM19468.1"/>
    </source>
</evidence>
<dbReference type="EMBL" id="KN824682">
    <property type="protein sequence ID" value="KIM19468.1"/>
    <property type="molecule type" value="Genomic_DNA"/>
</dbReference>
<keyword evidence="1" id="KW-0808">Transferase</keyword>
<reference evidence="4" key="2">
    <citation type="submission" date="2015-01" db="EMBL/GenBank/DDBJ databases">
        <title>Evolutionary Origins and Diversification of the Mycorrhizal Mutualists.</title>
        <authorList>
            <consortium name="DOE Joint Genome Institute"/>
            <consortium name="Mycorrhizal Genomics Consortium"/>
            <person name="Kohler A."/>
            <person name="Kuo A."/>
            <person name="Nagy L.G."/>
            <person name="Floudas D."/>
            <person name="Copeland A."/>
            <person name="Barry K.W."/>
            <person name="Cichocki N."/>
            <person name="Veneault-Fourrey C."/>
            <person name="LaButti K."/>
            <person name="Lindquist E.A."/>
            <person name="Lipzen A."/>
            <person name="Lundell T."/>
            <person name="Morin E."/>
            <person name="Murat C."/>
            <person name="Riley R."/>
            <person name="Ohm R."/>
            <person name="Sun H."/>
            <person name="Tunlid A."/>
            <person name="Henrissat B."/>
            <person name="Grigoriev I.V."/>
            <person name="Hibbett D.S."/>
            <person name="Martin F."/>
        </authorList>
    </citation>
    <scope>NUCLEOTIDE SEQUENCE [LARGE SCALE GENOMIC DNA]</scope>
    <source>
        <strain evidence="4">MAFF 305830</strain>
    </source>
</reference>
<dbReference type="InterPro" id="IPR007855">
    <property type="entry name" value="RDRP"/>
</dbReference>
<comment type="similarity">
    <text evidence="1">Belongs to the RdRP family.</text>
</comment>